<organism evidence="1 2">
    <name type="scientific">Rhodanobacter ginsengisoli</name>
    <dbReference type="NCBI Taxonomy" id="418646"/>
    <lineage>
        <taxon>Bacteria</taxon>
        <taxon>Pseudomonadati</taxon>
        <taxon>Pseudomonadota</taxon>
        <taxon>Gammaproteobacteria</taxon>
        <taxon>Lysobacterales</taxon>
        <taxon>Rhodanobacteraceae</taxon>
        <taxon>Rhodanobacter</taxon>
    </lineage>
</organism>
<dbReference type="RefSeq" id="WP_377319602.1">
    <property type="nucleotide sequence ID" value="NZ_JBHSNF010000002.1"/>
</dbReference>
<sequence length="131" mass="15013">MSWPRLLVQCDRDWQWSPCDSLHHLALEGDFTAAVELLDALWEEVEDDEEDYDDEDMDDDYSRLCNFVHGAFAEALREVRTAGIFGEEVTFNILMGDQGDDERLENASLLNDTATVDRLRIDLAGYIQVLP</sequence>
<accession>A0ABW0QMW0</accession>
<gene>
    <name evidence="1" type="ORF">ACFPPA_09885</name>
</gene>
<keyword evidence="2" id="KW-1185">Reference proteome</keyword>
<proteinExistence type="predicted"/>
<evidence type="ECO:0000313" key="2">
    <source>
        <dbReference type="Proteomes" id="UP001596114"/>
    </source>
</evidence>
<protein>
    <submittedName>
        <fullName evidence="1">Uncharacterized protein</fullName>
    </submittedName>
</protein>
<reference evidence="2" key="1">
    <citation type="journal article" date="2019" name="Int. J. Syst. Evol. Microbiol.">
        <title>The Global Catalogue of Microorganisms (GCM) 10K type strain sequencing project: providing services to taxonomists for standard genome sequencing and annotation.</title>
        <authorList>
            <consortium name="The Broad Institute Genomics Platform"/>
            <consortium name="The Broad Institute Genome Sequencing Center for Infectious Disease"/>
            <person name="Wu L."/>
            <person name="Ma J."/>
        </authorList>
    </citation>
    <scope>NUCLEOTIDE SEQUENCE [LARGE SCALE GENOMIC DNA]</scope>
    <source>
        <strain evidence="2">CGMCC 1.16619</strain>
    </source>
</reference>
<comment type="caution">
    <text evidence="1">The sequence shown here is derived from an EMBL/GenBank/DDBJ whole genome shotgun (WGS) entry which is preliminary data.</text>
</comment>
<name>A0ABW0QMW0_9GAMM</name>
<dbReference type="EMBL" id="JBHSNF010000002">
    <property type="protein sequence ID" value="MFC5526053.1"/>
    <property type="molecule type" value="Genomic_DNA"/>
</dbReference>
<dbReference type="Proteomes" id="UP001596114">
    <property type="component" value="Unassembled WGS sequence"/>
</dbReference>
<evidence type="ECO:0000313" key="1">
    <source>
        <dbReference type="EMBL" id="MFC5526053.1"/>
    </source>
</evidence>